<accession>A0A8C9H9Q6</accession>
<protein>
    <recommendedName>
        <fullName evidence="7">C2H2-type domain-containing protein</fullName>
    </recommendedName>
</protein>
<dbReference type="PANTHER" id="PTHR23215">
    <property type="entry name" value="ZINC FINGER PROTEIN 207"/>
    <property type="match status" value="1"/>
</dbReference>
<dbReference type="Proteomes" id="UP000694416">
    <property type="component" value="Unplaced"/>
</dbReference>
<reference evidence="8" key="1">
    <citation type="submission" date="2025-08" db="UniProtKB">
        <authorList>
            <consortium name="Ensembl"/>
        </authorList>
    </citation>
    <scope>IDENTIFICATION</scope>
</reference>
<feature type="compositionally biased region" description="Polar residues" evidence="6">
    <location>
        <begin position="291"/>
        <end position="305"/>
    </location>
</feature>
<dbReference type="GO" id="GO:0008270">
    <property type="term" value="F:zinc ion binding"/>
    <property type="evidence" value="ECO:0007669"/>
    <property type="project" value="UniProtKB-KW"/>
</dbReference>
<keyword evidence="9" id="KW-1185">Reference proteome</keyword>
<reference evidence="8" key="2">
    <citation type="submission" date="2025-09" db="UniProtKB">
        <authorList>
            <consortium name="Ensembl"/>
        </authorList>
    </citation>
    <scope>IDENTIFICATION</scope>
</reference>
<dbReference type="AlphaFoldDB" id="A0A8C9H9Q6"/>
<dbReference type="SMART" id="SM00355">
    <property type="entry name" value="ZnF_C2H2"/>
    <property type="match status" value="2"/>
</dbReference>
<feature type="domain" description="C2H2-type" evidence="7">
    <location>
        <begin position="40"/>
        <end position="61"/>
    </location>
</feature>
<dbReference type="CDD" id="cd20908">
    <property type="entry name" value="SUF4-like"/>
    <property type="match status" value="1"/>
</dbReference>
<dbReference type="InterPro" id="IPR013087">
    <property type="entry name" value="Znf_C2H2_type"/>
</dbReference>
<evidence type="ECO:0000259" key="7">
    <source>
        <dbReference type="PROSITE" id="PS00028"/>
    </source>
</evidence>
<evidence type="ECO:0000256" key="1">
    <source>
        <dbReference type="ARBA" id="ARBA00004123"/>
    </source>
</evidence>
<sequence length="305" mass="34384">MGRKKRRVNIDMKPFCYYCDREFDDEKVLIQHQKAKHFKCLQCNRKLDIANGLVVHMMQVHKTNLKTVPNSLPKRNDPELIIRGMNGVPTEIIEDNLNKLKQKLGDKNIKRQQRVNWAQVTMAPTMEEFLQQAQVSNFNFPGFNSPLIPTNNTQSSNTTQTNNINLNKINIPPIPMYKSNNSNIGFMQQPTIGPNMYHHMNQLNNINQNNTKIPTVPPIHLPPTNIHVPNIPVPSVGSQNITPPSAPTTKIPPLVQPIVPPSTFPPNINHSNSNLSSNLNNSANKTLSSNTQNDTIETSNTNTKK</sequence>
<dbReference type="GO" id="GO:0005634">
    <property type="term" value="C:nucleus"/>
    <property type="evidence" value="ECO:0007669"/>
    <property type="project" value="UniProtKB-SubCell"/>
</dbReference>
<dbReference type="PANTHER" id="PTHR23215:SF0">
    <property type="entry name" value="BUB3-INTERACTING AND GLEBS MOTIF-CONTAINING PROTEIN ZNF207"/>
    <property type="match status" value="1"/>
</dbReference>
<evidence type="ECO:0000256" key="3">
    <source>
        <dbReference type="ARBA" id="ARBA00022771"/>
    </source>
</evidence>
<dbReference type="Gene3D" id="3.30.160.60">
    <property type="entry name" value="Classic Zinc Finger"/>
    <property type="match status" value="1"/>
</dbReference>
<evidence type="ECO:0000256" key="5">
    <source>
        <dbReference type="ARBA" id="ARBA00023242"/>
    </source>
</evidence>
<feature type="compositionally biased region" description="Low complexity" evidence="6">
    <location>
        <begin position="267"/>
        <end position="290"/>
    </location>
</feature>
<comment type="subcellular location">
    <subcellularLocation>
        <location evidence="1">Nucleus</location>
    </subcellularLocation>
</comment>
<organism evidence="8 9">
    <name type="scientific">Piliocolobus tephrosceles</name>
    <name type="common">Ugandan red Colobus</name>
    <dbReference type="NCBI Taxonomy" id="591936"/>
    <lineage>
        <taxon>Eukaryota</taxon>
        <taxon>Metazoa</taxon>
        <taxon>Chordata</taxon>
        <taxon>Craniata</taxon>
        <taxon>Vertebrata</taxon>
        <taxon>Euteleostomi</taxon>
        <taxon>Mammalia</taxon>
        <taxon>Eutheria</taxon>
        <taxon>Euarchontoglires</taxon>
        <taxon>Primates</taxon>
        <taxon>Haplorrhini</taxon>
        <taxon>Catarrhini</taxon>
        <taxon>Cercopithecidae</taxon>
        <taxon>Colobinae</taxon>
        <taxon>Piliocolobus</taxon>
    </lineage>
</organism>
<evidence type="ECO:0000256" key="4">
    <source>
        <dbReference type="ARBA" id="ARBA00022833"/>
    </source>
</evidence>
<evidence type="ECO:0000313" key="8">
    <source>
        <dbReference type="Ensembl" id="ENSPTEP00000016895.1"/>
    </source>
</evidence>
<evidence type="ECO:0000256" key="2">
    <source>
        <dbReference type="ARBA" id="ARBA00022723"/>
    </source>
</evidence>
<feature type="region of interest" description="Disordered" evidence="6">
    <location>
        <begin position="259"/>
        <end position="305"/>
    </location>
</feature>
<evidence type="ECO:0000256" key="6">
    <source>
        <dbReference type="SAM" id="MobiDB-lite"/>
    </source>
</evidence>
<dbReference type="Ensembl" id="ENSPTET00000025000.1">
    <property type="protein sequence ID" value="ENSPTEP00000016895.1"/>
    <property type="gene ID" value="ENSPTEG00000018461.1"/>
</dbReference>
<name>A0A8C9H9Q6_9PRIM</name>
<evidence type="ECO:0000313" key="9">
    <source>
        <dbReference type="Proteomes" id="UP000694416"/>
    </source>
</evidence>
<keyword evidence="2" id="KW-0479">Metal-binding</keyword>
<dbReference type="PROSITE" id="PS00028">
    <property type="entry name" value="ZINC_FINGER_C2H2_1"/>
    <property type="match status" value="1"/>
</dbReference>
<keyword evidence="3" id="KW-0863">Zinc-finger</keyword>
<keyword evidence="4" id="KW-0862">Zinc</keyword>
<proteinExistence type="predicted"/>
<keyword evidence="5" id="KW-0539">Nucleus</keyword>